<comment type="caution">
    <text evidence="3">The sequence shown here is derived from an EMBL/GenBank/DDBJ whole genome shotgun (WGS) entry which is preliminary data.</text>
</comment>
<dbReference type="SUPFAM" id="SSF54427">
    <property type="entry name" value="NTF2-like"/>
    <property type="match status" value="1"/>
</dbReference>
<feature type="compositionally biased region" description="Polar residues" evidence="1">
    <location>
        <begin position="1"/>
        <end position="18"/>
    </location>
</feature>
<dbReference type="InterPro" id="IPR032710">
    <property type="entry name" value="NTF2-like_dom_sf"/>
</dbReference>
<feature type="region of interest" description="Disordered" evidence="1">
    <location>
        <begin position="1"/>
        <end position="20"/>
    </location>
</feature>
<dbReference type="AlphaFoldDB" id="A0A511KP22"/>
<dbReference type="Gene3D" id="3.10.450.50">
    <property type="match status" value="1"/>
</dbReference>
<gene>
    <name evidence="3" type="ORF">Rt10032_c19g6145</name>
</gene>
<dbReference type="EMBL" id="BJWK01000019">
    <property type="protein sequence ID" value="GEM12128.1"/>
    <property type="molecule type" value="Genomic_DNA"/>
</dbReference>
<accession>A0A511KP22</accession>
<reference evidence="3 4" key="1">
    <citation type="submission" date="2019-07" db="EMBL/GenBank/DDBJ databases">
        <title>Rhodotorula toruloides NBRC10032 genome sequencing.</title>
        <authorList>
            <person name="Shida Y."/>
            <person name="Takaku H."/>
            <person name="Ogasawara W."/>
            <person name="Mori K."/>
        </authorList>
    </citation>
    <scope>NUCLEOTIDE SEQUENCE [LARGE SCALE GENOMIC DNA]</scope>
    <source>
        <strain evidence="3 4">NBRC10032</strain>
    </source>
</reference>
<sequence length="243" mass="27655">MSNPFGAQVPSPSTTTLFNGPDSAKLDRLVIREICEGWPCHRDARNWRAYRSMFTDDAQVFTTWSAGKSIDDFISASIAGFNRGERIMHAAMGCSVELGTGTNSKRAVGILKTCIDQRFELDGEKGSKVEVDAQCLNRFCFFCEKNEAGEWKVAYYKVIYEKDRLIPVDPRKLPKLDDTLLSRFPYGYRYLGFCQSLLGHEVMLDLPIASGPEHERLYEAMRAWTEEGADRERMDGLLRVERQ</sequence>
<evidence type="ECO:0000313" key="3">
    <source>
        <dbReference type="EMBL" id="GEM12128.1"/>
    </source>
</evidence>
<protein>
    <submittedName>
        <fullName evidence="3">Pathogenesis associated protein pep2</fullName>
    </submittedName>
</protein>
<name>A0A511KP22_RHOTO</name>
<evidence type="ECO:0000256" key="1">
    <source>
        <dbReference type="SAM" id="MobiDB-lite"/>
    </source>
</evidence>
<organism evidence="3 4">
    <name type="scientific">Rhodotorula toruloides</name>
    <name type="common">Yeast</name>
    <name type="synonym">Rhodosporidium toruloides</name>
    <dbReference type="NCBI Taxonomy" id="5286"/>
    <lineage>
        <taxon>Eukaryota</taxon>
        <taxon>Fungi</taxon>
        <taxon>Dikarya</taxon>
        <taxon>Basidiomycota</taxon>
        <taxon>Pucciniomycotina</taxon>
        <taxon>Microbotryomycetes</taxon>
        <taxon>Sporidiobolales</taxon>
        <taxon>Sporidiobolaceae</taxon>
        <taxon>Rhodotorula</taxon>
    </lineage>
</organism>
<proteinExistence type="predicted"/>
<evidence type="ECO:0000313" key="4">
    <source>
        <dbReference type="Proteomes" id="UP000321518"/>
    </source>
</evidence>
<dbReference type="OrthoDB" id="2533647at2759"/>
<evidence type="ECO:0000259" key="2">
    <source>
        <dbReference type="Pfam" id="PF13577"/>
    </source>
</evidence>
<dbReference type="Pfam" id="PF13577">
    <property type="entry name" value="SnoaL_4"/>
    <property type="match status" value="1"/>
</dbReference>
<dbReference type="InterPro" id="IPR037401">
    <property type="entry name" value="SnoaL-like"/>
</dbReference>
<feature type="domain" description="SnoaL-like" evidence="2">
    <location>
        <begin position="26"/>
        <end position="155"/>
    </location>
</feature>
<dbReference type="Proteomes" id="UP000321518">
    <property type="component" value="Unassembled WGS sequence"/>
</dbReference>